<sequence length="157" mass="17171">MKEVTEIPEKTDSKEEEIFNNFGKGICCAAQVFGALAPYCGIDPDQARKIASCFGSGMTCGGTCGCVTGALMAIGCKYGNFKPDQMDQRAVLFDKRKEFLQKFVSRFGSCNCPELLMDYDPGNPQDLEVIKSRKLMLKVCAPMVIAAIETGRSILEE</sequence>
<gene>
    <name evidence="1" type="ORF">FYJ66_06755</name>
</gene>
<proteinExistence type="predicted"/>
<dbReference type="NCBIfam" id="TIGR01909">
    <property type="entry name" value="C_GCAxxG_C_C"/>
    <property type="match status" value="1"/>
</dbReference>
<dbReference type="InterPro" id="IPR010181">
    <property type="entry name" value="CGCAxxGCC_motif"/>
</dbReference>
<dbReference type="EMBL" id="VUNB01000005">
    <property type="protein sequence ID" value="MST69287.1"/>
    <property type="molecule type" value="Genomic_DNA"/>
</dbReference>
<dbReference type="AlphaFoldDB" id="A0A6A8MCK5"/>
<accession>A0A6A8MCK5</accession>
<dbReference type="RefSeq" id="WP_154572758.1">
    <property type="nucleotide sequence ID" value="NZ_JAXDSY010000041.1"/>
</dbReference>
<name>A0A6A8MCK5_9FIRM</name>
<protein>
    <submittedName>
        <fullName evidence="1">C_GCAxxG_C_C family protein</fullName>
    </submittedName>
</protein>
<reference evidence="1" key="1">
    <citation type="submission" date="2019-09" db="EMBL/GenBank/DDBJ databases">
        <title>In-depth cultivation of the pig gut microbiome towards novel bacterial diversity and tailored functional studies.</title>
        <authorList>
            <person name="Wylensek D."/>
            <person name="Hitch T.C.A."/>
            <person name="Clavel T."/>
        </authorList>
    </citation>
    <scope>NUCLEOTIDE SEQUENCE</scope>
    <source>
        <strain evidence="1">RF-744-FAT-WT-3</strain>
    </source>
</reference>
<evidence type="ECO:0000313" key="1">
    <source>
        <dbReference type="EMBL" id="MST69287.1"/>
    </source>
</evidence>
<dbReference type="Pfam" id="PF09719">
    <property type="entry name" value="C_GCAxxG_C_C"/>
    <property type="match status" value="1"/>
</dbReference>
<comment type="caution">
    <text evidence="1">The sequence shown here is derived from an EMBL/GenBank/DDBJ whole genome shotgun (WGS) entry which is preliminary data.</text>
</comment>
<organism evidence="1">
    <name type="scientific">Baileyella intestinalis</name>
    <dbReference type="NCBI Taxonomy" id="2606709"/>
    <lineage>
        <taxon>Bacteria</taxon>
        <taxon>Bacillati</taxon>
        <taxon>Bacillota</taxon>
        <taxon>Clostridia</taxon>
        <taxon>Peptostreptococcales</taxon>
        <taxon>Anaerovoracaceae</taxon>
        <taxon>Baileyella</taxon>
    </lineage>
</organism>